<dbReference type="GO" id="GO:0042773">
    <property type="term" value="P:ATP synthesis coupled electron transport"/>
    <property type="evidence" value="ECO:0007669"/>
    <property type="project" value="InterPro"/>
</dbReference>
<evidence type="ECO:0000256" key="3">
    <source>
        <dbReference type="ARBA" id="ARBA00012944"/>
    </source>
</evidence>
<evidence type="ECO:0000256" key="11">
    <source>
        <dbReference type="ARBA" id="ARBA00022989"/>
    </source>
</evidence>
<evidence type="ECO:0000256" key="8">
    <source>
        <dbReference type="ARBA" id="ARBA00022792"/>
    </source>
</evidence>
<dbReference type="EC" id="7.1.1.2" evidence="3"/>
<keyword evidence="12" id="KW-0520">NAD</keyword>
<evidence type="ECO:0000256" key="15">
    <source>
        <dbReference type="ARBA" id="ARBA00023136"/>
    </source>
</evidence>
<feature type="transmembrane region" description="Helical" evidence="18">
    <location>
        <begin position="191"/>
        <end position="210"/>
    </location>
</feature>
<feature type="transmembrane region" description="Helical" evidence="18">
    <location>
        <begin position="463"/>
        <end position="479"/>
    </location>
</feature>
<keyword evidence="14 21" id="KW-0496">Mitochondrion</keyword>
<evidence type="ECO:0000256" key="12">
    <source>
        <dbReference type="ARBA" id="ARBA00023027"/>
    </source>
</evidence>
<reference evidence="21" key="1">
    <citation type="submission" date="2020-10" db="EMBL/GenBank/DDBJ databases">
        <authorList>
            <person name="Lv S."/>
        </authorList>
    </citation>
    <scope>NUCLEOTIDE SEQUENCE</scope>
</reference>
<keyword evidence="10" id="KW-0249">Electron transport</keyword>
<accession>A0A8A4JHB8</accession>
<feature type="transmembrane region" description="Helical" evidence="18">
    <location>
        <begin position="518"/>
        <end position="537"/>
    </location>
</feature>
<feature type="transmembrane region" description="Helical" evidence="18">
    <location>
        <begin position="396"/>
        <end position="422"/>
    </location>
</feature>
<keyword evidence="15 18" id="KW-0472">Membrane</keyword>
<evidence type="ECO:0000259" key="19">
    <source>
        <dbReference type="Pfam" id="PF00361"/>
    </source>
</evidence>
<comment type="subcellular location">
    <subcellularLocation>
        <location evidence="2">Mitochondrion inner membrane</location>
        <topology evidence="2">Multi-pass membrane protein</topology>
    </subcellularLocation>
</comment>
<evidence type="ECO:0000259" key="20">
    <source>
        <dbReference type="Pfam" id="PF06455"/>
    </source>
</evidence>
<evidence type="ECO:0000256" key="9">
    <source>
        <dbReference type="ARBA" id="ARBA00022967"/>
    </source>
</evidence>
<proteinExistence type="predicted"/>
<dbReference type="InterPro" id="IPR003945">
    <property type="entry name" value="NU5C-like"/>
</dbReference>
<dbReference type="Pfam" id="PF00361">
    <property type="entry name" value="Proton_antipo_M"/>
    <property type="match status" value="1"/>
</dbReference>
<keyword evidence="6" id="KW-0679">Respiratory chain</keyword>
<dbReference type="PANTHER" id="PTHR42829:SF2">
    <property type="entry name" value="NADH-UBIQUINONE OXIDOREDUCTASE CHAIN 5"/>
    <property type="match status" value="1"/>
</dbReference>
<evidence type="ECO:0000256" key="2">
    <source>
        <dbReference type="ARBA" id="ARBA00004448"/>
    </source>
</evidence>
<dbReference type="AlphaFoldDB" id="A0A8A4JHB8"/>
<evidence type="ECO:0000256" key="14">
    <source>
        <dbReference type="ARBA" id="ARBA00023128"/>
    </source>
</evidence>
<comment type="catalytic activity">
    <reaction evidence="17">
        <text>a ubiquinone + NADH + 5 H(+)(in) = a ubiquinol + NAD(+) + 4 H(+)(out)</text>
        <dbReference type="Rhea" id="RHEA:29091"/>
        <dbReference type="Rhea" id="RHEA-COMP:9565"/>
        <dbReference type="Rhea" id="RHEA-COMP:9566"/>
        <dbReference type="ChEBI" id="CHEBI:15378"/>
        <dbReference type="ChEBI" id="CHEBI:16389"/>
        <dbReference type="ChEBI" id="CHEBI:17976"/>
        <dbReference type="ChEBI" id="CHEBI:57540"/>
        <dbReference type="ChEBI" id="CHEBI:57945"/>
        <dbReference type="EC" id="7.1.1.2"/>
    </reaction>
</comment>
<feature type="transmembrane region" description="Helical" evidence="18">
    <location>
        <begin position="244"/>
        <end position="266"/>
    </location>
</feature>
<dbReference type="GO" id="GO:0005743">
    <property type="term" value="C:mitochondrial inner membrane"/>
    <property type="evidence" value="ECO:0007669"/>
    <property type="project" value="UniProtKB-SubCell"/>
</dbReference>
<keyword evidence="11 18" id="KW-1133">Transmembrane helix</keyword>
<feature type="transmembrane region" description="Helical" evidence="18">
    <location>
        <begin position="272"/>
        <end position="294"/>
    </location>
</feature>
<feature type="transmembrane region" description="Helical" evidence="18">
    <location>
        <begin position="87"/>
        <end position="107"/>
    </location>
</feature>
<protein>
    <recommendedName>
        <fullName evidence="4">NADH-ubiquinone oxidoreductase chain 5</fullName>
        <ecNumber evidence="3">7.1.1.2</ecNumber>
    </recommendedName>
    <alternativeName>
        <fullName evidence="16">NADH dehydrogenase subunit 5</fullName>
    </alternativeName>
</protein>
<keyword evidence="9" id="KW-1278">Translocase</keyword>
<sequence>MYFYLIKISIMFEWVYMVLGYNYYSFIFYIDWISLIFLSFIFLISGSVLFYSLDYMWGDLMFIRFYFLVFIFILSMIFLILCPDMFSMILGWDGLGLVSFLLVMYYYNNISLSSSIFTVMSNRLGDIFLILGICYLLNLSSWHYMFYLNDFYLINYMYYFVFFSAITKSAQFPFSSWLPYAMAAPTPVSSLVHSSTLVTSGVYFLIRFNILLTDFYSNLMMIISLFTVFISGLGACMENDLKKIIAFSTLSQLGLMVFSISLGLYYMSFIHLLIHAIFKSLLFLCSGFYIYCVGGSQDIRLMGGFVNFYPFVTSMFLIGLLSLSGFPFFCGFYSKDYIIELFCLLNLNLLIFIVFCLGMGLTILYSFRLSYYIFFGSVHYFKMMNFSKMFYMKISLIFLGFMSIMSGSIMLSLFNDLFIFVLDNFMKFLSFFLLIIFFSFGFFFINLMVFIKGFLINMVSSMIFLNFVSLNFMSVYYLSMKIYVMEVELNWIEYPISFGLMNLIKSVISFFDSMSYNYFIYFWGGFLIYLIWFLNIFY</sequence>
<keyword evidence="13" id="KW-0830">Ubiquinone</keyword>
<dbReference type="InterPro" id="IPR010934">
    <property type="entry name" value="NADH_DH_su5_C"/>
</dbReference>
<organism evidence="21">
    <name type="scientific">Nisia fuliginosa</name>
    <dbReference type="NCBI Taxonomy" id="2743077"/>
    <lineage>
        <taxon>Eukaryota</taxon>
        <taxon>Metazoa</taxon>
        <taxon>Ecdysozoa</taxon>
        <taxon>Arthropoda</taxon>
        <taxon>Hexapoda</taxon>
        <taxon>Insecta</taxon>
        <taxon>Pterygota</taxon>
        <taxon>Neoptera</taxon>
        <taxon>Paraneoptera</taxon>
        <taxon>Hemiptera</taxon>
        <taxon>Auchenorrhyncha</taxon>
        <taxon>Fulgoroidea</taxon>
        <taxon>Meenoplidae</taxon>
        <taxon>Kermesiinae</taxon>
        <taxon>Nisia</taxon>
    </lineage>
</organism>
<feature type="transmembrane region" description="Helical" evidence="18">
    <location>
        <begin position="216"/>
        <end position="237"/>
    </location>
</feature>
<evidence type="ECO:0000256" key="13">
    <source>
        <dbReference type="ARBA" id="ARBA00023075"/>
    </source>
</evidence>
<evidence type="ECO:0000256" key="16">
    <source>
        <dbReference type="ARBA" id="ARBA00031027"/>
    </source>
</evidence>
<evidence type="ECO:0000256" key="18">
    <source>
        <dbReference type="SAM" id="Phobius"/>
    </source>
</evidence>
<dbReference type="PRINTS" id="PR01434">
    <property type="entry name" value="NADHDHGNASE5"/>
</dbReference>
<evidence type="ECO:0000256" key="1">
    <source>
        <dbReference type="ARBA" id="ARBA00003257"/>
    </source>
</evidence>
<feature type="transmembrane region" description="Helical" evidence="18">
    <location>
        <begin position="349"/>
        <end position="375"/>
    </location>
</feature>
<evidence type="ECO:0000256" key="10">
    <source>
        <dbReference type="ARBA" id="ARBA00022982"/>
    </source>
</evidence>
<evidence type="ECO:0000256" key="6">
    <source>
        <dbReference type="ARBA" id="ARBA00022660"/>
    </source>
</evidence>
<gene>
    <name evidence="21" type="primary">nad5</name>
</gene>
<dbReference type="GO" id="GO:0015990">
    <property type="term" value="P:electron transport coupled proton transport"/>
    <property type="evidence" value="ECO:0007669"/>
    <property type="project" value="TreeGrafter"/>
</dbReference>
<feature type="domain" description="NADH:quinone oxidoreductase/Mrp antiporter transmembrane" evidence="19">
    <location>
        <begin position="84"/>
        <end position="356"/>
    </location>
</feature>
<feature type="transmembrane region" description="Helical" evidence="18">
    <location>
        <begin position="26"/>
        <end position="51"/>
    </location>
</feature>
<feature type="transmembrane region" description="Helical" evidence="18">
    <location>
        <begin position="151"/>
        <end position="170"/>
    </location>
</feature>
<geneLocation type="mitochondrion" evidence="21"/>
<evidence type="ECO:0000256" key="4">
    <source>
        <dbReference type="ARBA" id="ARBA00021096"/>
    </source>
</evidence>
<evidence type="ECO:0000256" key="5">
    <source>
        <dbReference type="ARBA" id="ARBA00022448"/>
    </source>
</evidence>
<evidence type="ECO:0000256" key="17">
    <source>
        <dbReference type="ARBA" id="ARBA00049551"/>
    </source>
</evidence>
<dbReference type="Pfam" id="PF06455">
    <property type="entry name" value="NADH5_C"/>
    <property type="match status" value="1"/>
</dbReference>
<keyword evidence="8" id="KW-0999">Mitochondrion inner membrane</keyword>
<dbReference type="PANTHER" id="PTHR42829">
    <property type="entry name" value="NADH-UBIQUINONE OXIDOREDUCTASE CHAIN 5"/>
    <property type="match status" value="1"/>
</dbReference>
<feature type="domain" description="NADH dehydrogenase subunit 5 C-terminal" evidence="20">
    <location>
        <begin position="365"/>
        <end position="534"/>
    </location>
</feature>
<evidence type="ECO:0000313" key="21">
    <source>
        <dbReference type="EMBL" id="QTC32051.1"/>
    </source>
</evidence>
<comment type="function">
    <text evidence="1">Core subunit of the mitochondrial membrane respiratory chain NADH dehydrogenase (Complex I) that is believed to belong to the minimal assembly required for catalysis. Complex I functions in the transfer of electrons from NADH to the respiratory chain. The immediate electron acceptor for the enzyme is believed to be ubiquinone.</text>
</comment>
<feature type="transmembrane region" description="Helical" evidence="18">
    <location>
        <begin position="63"/>
        <end position="81"/>
    </location>
</feature>
<evidence type="ECO:0000256" key="7">
    <source>
        <dbReference type="ARBA" id="ARBA00022692"/>
    </source>
</evidence>
<feature type="transmembrane region" description="Helical" evidence="18">
    <location>
        <begin position="428"/>
        <end position="451"/>
    </location>
</feature>
<feature type="transmembrane region" description="Helical" evidence="18">
    <location>
        <begin position="127"/>
        <end position="145"/>
    </location>
</feature>
<dbReference type="EMBL" id="MW192046">
    <property type="protein sequence ID" value="QTC32051.1"/>
    <property type="molecule type" value="Genomic_DNA"/>
</dbReference>
<name>A0A8A4JHB8_9HEMI</name>
<dbReference type="InterPro" id="IPR001750">
    <property type="entry name" value="ND/Mrp_TM"/>
</dbReference>
<dbReference type="GO" id="GO:0008137">
    <property type="term" value="F:NADH dehydrogenase (ubiquinone) activity"/>
    <property type="evidence" value="ECO:0007669"/>
    <property type="project" value="UniProtKB-EC"/>
</dbReference>
<dbReference type="GO" id="GO:0003954">
    <property type="term" value="F:NADH dehydrogenase activity"/>
    <property type="evidence" value="ECO:0007669"/>
    <property type="project" value="TreeGrafter"/>
</dbReference>
<keyword evidence="5" id="KW-0813">Transport</keyword>
<keyword evidence="7 18" id="KW-0812">Transmembrane</keyword>
<feature type="transmembrane region" description="Helical" evidence="18">
    <location>
        <begin position="306"/>
        <end position="329"/>
    </location>
</feature>